<evidence type="ECO:0000256" key="1">
    <source>
        <dbReference type="SAM" id="MobiDB-lite"/>
    </source>
</evidence>
<dbReference type="AlphaFoldDB" id="A0A0F9JUW2"/>
<protein>
    <recommendedName>
        <fullName evidence="4">CARDB domain-containing protein</fullName>
    </recommendedName>
</protein>
<reference evidence="3" key="1">
    <citation type="journal article" date="2015" name="Nature">
        <title>Complex archaea that bridge the gap between prokaryotes and eukaryotes.</title>
        <authorList>
            <person name="Spang A."/>
            <person name="Saw J.H."/>
            <person name="Jorgensen S.L."/>
            <person name="Zaremba-Niedzwiedzka K."/>
            <person name="Martijn J."/>
            <person name="Lind A.E."/>
            <person name="van Eijk R."/>
            <person name="Schleper C."/>
            <person name="Guy L."/>
            <person name="Ettema T.J."/>
        </authorList>
    </citation>
    <scope>NUCLEOTIDE SEQUENCE</scope>
</reference>
<proteinExistence type="predicted"/>
<accession>A0A0F9JUW2</accession>
<dbReference type="EMBL" id="LAZR01010569">
    <property type="protein sequence ID" value="KKM66256.1"/>
    <property type="molecule type" value="Genomic_DNA"/>
</dbReference>
<comment type="caution">
    <text evidence="3">The sequence shown here is derived from an EMBL/GenBank/DDBJ whole genome shotgun (WGS) entry which is preliminary data.</text>
</comment>
<feature type="compositionally biased region" description="Basic and acidic residues" evidence="1">
    <location>
        <begin position="250"/>
        <end position="259"/>
    </location>
</feature>
<name>A0A0F9JUW2_9ZZZZ</name>
<gene>
    <name evidence="3" type="ORF">LCGC14_1482970</name>
</gene>
<keyword evidence="2" id="KW-1133">Transmembrane helix</keyword>
<evidence type="ECO:0000313" key="3">
    <source>
        <dbReference type="EMBL" id="KKM66256.1"/>
    </source>
</evidence>
<feature type="region of interest" description="Disordered" evidence="1">
    <location>
        <begin position="250"/>
        <end position="274"/>
    </location>
</feature>
<keyword evidence="2" id="KW-0472">Membrane</keyword>
<sequence length="274" mass="30805">MKRKLFLVFLILLTFPLVSAVNYGSGTYGLGVYGGEEAGDITPPGGGGGSGCTYNWECTNWFPSECPESETRERICANKGTCTGTTGMPKQTQICEYTGPTEPIFDIFLTLSDKDKEVCTGEKIGVNIRLENYGKLELLDAFMTYWILDKNNTLISELKDTRSVKDEINFNIEMKIPESSKQGTYRLYAQIDYDKNKTAVAGESFEIVEGEQCKIYFSFTRQVLLIAGAGIFLVVIFLIFYLKKKSKEKSKLKGKESHAKYKKRIGKNLRDLKN</sequence>
<keyword evidence="2" id="KW-0812">Transmembrane</keyword>
<organism evidence="3">
    <name type="scientific">marine sediment metagenome</name>
    <dbReference type="NCBI Taxonomy" id="412755"/>
    <lineage>
        <taxon>unclassified sequences</taxon>
        <taxon>metagenomes</taxon>
        <taxon>ecological metagenomes</taxon>
    </lineage>
</organism>
<evidence type="ECO:0008006" key="4">
    <source>
        <dbReference type="Google" id="ProtNLM"/>
    </source>
</evidence>
<feature type="transmembrane region" description="Helical" evidence="2">
    <location>
        <begin position="223"/>
        <end position="242"/>
    </location>
</feature>
<evidence type="ECO:0000256" key="2">
    <source>
        <dbReference type="SAM" id="Phobius"/>
    </source>
</evidence>